<keyword evidence="1 2" id="KW-0732">Signal</keyword>
<feature type="chain" id="PRO_5046953836" evidence="2">
    <location>
        <begin position="23"/>
        <end position="178"/>
    </location>
</feature>
<dbReference type="InterPro" id="IPR052037">
    <property type="entry name" value="LPS_export_LptA"/>
</dbReference>
<accession>A0ABW9XGI0</accession>
<evidence type="ECO:0000259" key="3">
    <source>
        <dbReference type="Pfam" id="PF03968"/>
    </source>
</evidence>
<dbReference type="Proteomes" id="UP000753724">
    <property type="component" value="Unassembled WGS sequence"/>
</dbReference>
<name>A0ABW9XGI0_9SPHN</name>
<gene>
    <name evidence="4" type="ORF">GTZ99_13870</name>
</gene>
<organism evidence="4 5">
    <name type="scientific">Novosphingobium ovatum</name>
    <dbReference type="NCBI Taxonomy" id="1908523"/>
    <lineage>
        <taxon>Bacteria</taxon>
        <taxon>Pseudomonadati</taxon>
        <taxon>Pseudomonadota</taxon>
        <taxon>Alphaproteobacteria</taxon>
        <taxon>Sphingomonadales</taxon>
        <taxon>Sphingomonadaceae</taxon>
        <taxon>Novosphingobium</taxon>
    </lineage>
</organism>
<feature type="domain" description="Organic solvent tolerance-like N-terminal" evidence="3">
    <location>
        <begin position="43"/>
        <end position="149"/>
    </location>
</feature>
<protein>
    <submittedName>
        <fullName evidence="4">OstA family protein</fullName>
    </submittedName>
</protein>
<evidence type="ECO:0000313" key="5">
    <source>
        <dbReference type="Proteomes" id="UP000753724"/>
    </source>
</evidence>
<evidence type="ECO:0000313" key="4">
    <source>
        <dbReference type="EMBL" id="NBC37638.1"/>
    </source>
</evidence>
<keyword evidence="5" id="KW-1185">Reference proteome</keyword>
<dbReference type="EMBL" id="JAAAPO010000005">
    <property type="protein sequence ID" value="NBC37638.1"/>
    <property type="molecule type" value="Genomic_DNA"/>
</dbReference>
<dbReference type="PANTHER" id="PTHR36504">
    <property type="entry name" value="LIPOPOLYSACCHARIDE EXPORT SYSTEM PROTEIN LPTA"/>
    <property type="match status" value="1"/>
</dbReference>
<dbReference type="Gene3D" id="2.60.450.10">
    <property type="entry name" value="Lipopolysaccharide (LPS) transport protein A like domain"/>
    <property type="match status" value="1"/>
</dbReference>
<evidence type="ECO:0000256" key="1">
    <source>
        <dbReference type="ARBA" id="ARBA00022729"/>
    </source>
</evidence>
<feature type="signal peptide" evidence="2">
    <location>
        <begin position="1"/>
        <end position="22"/>
    </location>
</feature>
<dbReference type="Pfam" id="PF03968">
    <property type="entry name" value="LptD_N"/>
    <property type="match status" value="1"/>
</dbReference>
<evidence type="ECO:0000256" key="2">
    <source>
        <dbReference type="SAM" id="SignalP"/>
    </source>
</evidence>
<dbReference type="PANTHER" id="PTHR36504:SF1">
    <property type="entry name" value="LIPOPOLYSACCHARIDE EXPORT SYSTEM PROTEIN LPTA"/>
    <property type="match status" value="1"/>
</dbReference>
<sequence>MRRLRRASLPVCIMALAFGGSASPTPAQDVARHDSSAPVDYAADRIEVLDKAQRVMLSGNVDITQKDLRLRAARTIVSYTGGNGNYGDVKIDRIVATGNVEILRGDEKVWGDVAVYDFARRVITVAGNVRLQNARANGTGGRLVIDLDQHTSQFVGQSSAEGAAGGRVKGTFNVKKKD</sequence>
<proteinExistence type="predicted"/>
<dbReference type="InterPro" id="IPR005653">
    <property type="entry name" value="OstA-like_N"/>
</dbReference>
<comment type="caution">
    <text evidence="4">The sequence shown here is derived from an EMBL/GenBank/DDBJ whole genome shotgun (WGS) entry which is preliminary data.</text>
</comment>
<reference evidence="5" key="1">
    <citation type="submission" date="2020-01" db="EMBL/GenBank/DDBJ databases">
        <title>Sphingomonas sp. strain CSW-10.</title>
        <authorList>
            <person name="Chen W.-M."/>
        </authorList>
    </citation>
    <scope>NUCLEOTIDE SEQUENCE [LARGE SCALE GENOMIC DNA]</scope>
    <source>
        <strain evidence="5">FSY-8</strain>
    </source>
</reference>